<evidence type="ECO:0000256" key="8">
    <source>
        <dbReference type="ARBA" id="ARBA00022968"/>
    </source>
</evidence>
<comment type="similarity">
    <text evidence="5">Belongs to the D-glucuronyl C5-epimerase family.</text>
</comment>
<evidence type="ECO:0000256" key="5">
    <source>
        <dbReference type="ARBA" id="ARBA00005584"/>
    </source>
</evidence>
<dbReference type="InterPro" id="IPR010598">
    <property type="entry name" value="C5-epim_C"/>
</dbReference>
<keyword evidence="7" id="KW-0812">Transmembrane</keyword>
<dbReference type="Pfam" id="PF06662">
    <property type="entry name" value="C5-epim_C"/>
    <property type="match status" value="1"/>
</dbReference>
<sequence length="833" mass="92833">MLNVLEGKGLKGPAVLPSRGGRIQQVTTTVRIAPDPRGAAWSLLLLGIQNEAAAAAAAAGSEANSVKQQFFSQHTTTRAPQGATSFGRPDSAAVPSRHLPTRSILGAGLSAVTHPSLPPPSSTDKHYFLRAGASEALLFHPKTLPNFMRTSNRDSKPKPTIIGSLVYCESDALDQGSSTRGPRFGVQSRESIFIQACVYNNLHGNQARGIAPLDISEKQNIPQLIVNNTPVFPMMIRTRYLKVSLMVICISGFLTVFYVWTRCGEVGSARHRHMPEWDTKKTPNIQDSYVGDPVERGANDLQGYEEIDCHINGEFTVGCRKEGGEVYLPFSFLHKYFEVYGKLATYDGYERFEWSHSYSKVYYPKGKYDPRGVFMYFENYNVEVRERVKCVTAIEGVPVSTQWEVQGYYYPTQIAQFGLSHYSKNLTEPEPRSKVFEDGDKELASWEVPLGASLSRVLDSGAGSYVAQFNSPGGGFFSSVNKLQDSLPSGVFLKVDHVLDFILSLNLKLSGNSSFTVVLQNREKREVFHLHYIFSDLLISAQDQHIYHGIGLSSGWRRITRDLIVDLQKGLVYQNKPKRKLSRSKFKVMGLIFRGSGSLDNLTLSSSEHLAQFYDAARWFVRHQDPSTGGWPNPVKRRVAPGMADLEPGWHIQAKGILRWGKVMPSLYWLGPTTTLGGYPQYLRSAVAALRPFRVPSAEGGVLSSFLGKFPWYEEYPTIPASFVLNGFIYSLLGLYDLKTISSPDYVKEAADLFDQGMSSLKRLLLLYDTGSGTSYDLRHFTLGSPPNLARWDYHATHVNQLLLLATIDRDPLLTSTAERWIGYMNGKRAAHN</sequence>
<name>A0ABN7NN96_TIMPD</name>
<dbReference type="InterPro" id="IPR059154">
    <property type="entry name" value="Glce_b_sandwich"/>
</dbReference>
<comment type="caution">
    <text evidence="16">The sequence shown here is derived from an EMBL/GenBank/DDBJ whole genome shotgun (WGS) entry which is preliminary data.</text>
</comment>
<accession>A0ABN7NN96</accession>
<feature type="region of interest" description="Disordered" evidence="13">
    <location>
        <begin position="73"/>
        <end position="95"/>
    </location>
</feature>
<comment type="pathway">
    <text evidence="4">Glycan metabolism; heparan sulfate biosynthesis.</text>
</comment>
<evidence type="ECO:0000256" key="13">
    <source>
        <dbReference type="SAM" id="MobiDB-lite"/>
    </source>
</evidence>
<evidence type="ECO:0000313" key="16">
    <source>
        <dbReference type="EMBL" id="CAG2056033.1"/>
    </source>
</evidence>
<organism evidence="16 17">
    <name type="scientific">Timema podura</name>
    <name type="common">Walking stick</name>
    <dbReference type="NCBI Taxonomy" id="61482"/>
    <lineage>
        <taxon>Eukaryota</taxon>
        <taxon>Metazoa</taxon>
        <taxon>Ecdysozoa</taxon>
        <taxon>Arthropoda</taxon>
        <taxon>Hexapoda</taxon>
        <taxon>Insecta</taxon>
        <taxon>Pterygota</taxon>
        <taxon>Neoptera</taxon>
        <taxon>Polyneoptera</taxon>
        <taxon>Phasmatodea</taxon>
        <taxon>Timematodea</taxon>
        <taxon>Timematoidea</taxon>
        <taxon>Timematidae</taxon>
        <taxon>Timema</taxon>
    </lineage>
</organism>
<dbReference type="Proteomes" id="UP001153148">
    <property type="component" value="Unassembled WGS sequence"/>
</dbReference>
<evidence type="ECO:0000259" key="14">
    <source>
        <dbReference type="Pfam" id="PF06662"/>
    </source>
</evidence>
<gene>
    <name evidence="16" type="ORF">TPAB3V08_LOCUS3030</name>
</gene>
<dbReference type="EC" id="5.1.3.17" evidence="6"/>
<dbReference type="InterPro" id="IPR039721">
    <property type="entry name" value="C5-epimerase"/>
</dbReference>
<dbReference type="EMBL" id="CAJPIN010003273">
    <property type="protein sequence ID" value="CAG2056033.1"/>
    <property type="molecule type" value="Genomic_DNA"/>
</dbReference>
<evidence type="ECO:0000259" key="15">
    <source>
        <dbReference type="Pfam" id="PF21174"/>
    </source>
</evidence>
<comment type="catalytic activity">
    <reaction evidence="1">
        <text>[heparosan-N-sulfate](n) = [heparan-N-sulfate](n)</text>
        <dbReference type="Rhea" id="RHEA:20197"/>
        <dbReference type="Rhea" id="RHEA-COMP:9556"/>
        <dbReference type="Rhea" id="RHEA-COMP:9557"/>
        <dbReference type="ChEBI" id="CHEBI:58041"/>
        <dbReference type="ChEBI" id="CHEBI:58287"/>
        <dbReference type="EC" id="5.1.3.17"/>
    </reaction>
</comment>
<feature type="compositionally biased region" description="Polar residues" evidence="13">
    <location>
        <begin position="73"/>
        <end position="84"/>
    </location>
</feature>
<evidence type="ECO:0000256" key="1">
    <source>
        <dbReference type="ARBA" id="ARBA00000434"/>
    </source>
</evidence>
<keyword evidence="10" id="KW-0472">Membrane</keyword>
<keyword evidence="9" id="KW-1133">Transmembrane helix</keyword>
<dbReference type="Pfam" id="PF21174">
    <property type="entry name" value="Glce_b_sandwich"/>
    <property type="match status" value="1"/>
</dbReference>
<evidence type="ECO:0000256" key="4">
    <source>
        <dbReference type="ARBA" id="ARBA00005093"/>
    </source>
</evidence>
<evidence type="ECO:0000256" key="6">
    <source>
        <dbReference type="ARBA" id="ARBA00012087"/>
    </source>
</evidence>
<dbReference type="PANTHER" id="PTHR13174:SF3">
    <property type="entry name" value="D-GLUCURONYL C5-EPIMERASE"/>
    <property type="match status" value="1"/>
</dbReference>
<feature type="domain" description="D-glucuronyl C5-epimerase beta-sandwich" evidence="15">
    <location>
        <begin position="484"/>
        <end position="596"/>
    </location>
</feature>
<dbReference type="PANTHER" id="PTHR13174">
    <property type="entry name" value="D-GLUCURONYL C5-EPIMERASE"/>
    <property type="match status" value="1"/>
</dbReference>
<comment type="subcellular location">
    <subcellularLocation>
        <location evidence="12">Endomembrane system</location>
        <topology evidence="12">Single-pass membrane protein</topology>
    </subcellularLocation>
    <subcellularLocation>
        <location evidence="2">Membrane</location>
        <topology evidence="2">Single-pass type II membrane protein</topology>
    </subcellularLocation>
</comment>
<keyword evidence="8" id="KW-0735">Signal-anchor</keyword>
<evidence type="ECO:0000256" key="11">
    <source>
        <dbReference type="ARBA" id="ARBA00023235"/>
    </source>
</evidence>
<evidence type="ECO:0000256" key="2">
    <source>
        <dbReference type="ARBA" id="ARBA00004606"/>
    </source>
</evidence>
<evidence type="ECO:0000313" key="17">
    <source>
        <dbReference type="Proteomes" id="UP001153148"/>
    </source>
</evidence>
<evidence type="ECO:0000256" key="12">
    <source>
        <dbReference type="ARBA" id="ARBA00037847"/>
    </source>
</evidence>
<evidence type="ECO:0000256" key="9">
    <source>
        <dbReference type="ARBA" id="ARBA00022989"/>
    </source>
</evidence>
<evidence type="ECO:0000256" key="3">
    <source>
        <dbReference type="ARBA" id="ARBA00004841"/>
    </source>
</evidence>
<feature type="domain" description="D-glucuronyl C5-epimerase C-terminal" evidence="14">
    <location>
        <begin position="625"/>
        <end position="822"/>
    </location>
</feature>
<protein>
    <recommendedName>
        <fullName evidence="6">heparosan-N-sulfate-glucuronate 5-epimerase</fullName>
        <ecNumber evidence="6">5.1.3.17</ecNumber>
    </recommendedName>
</protein>
<proteinExistence type="inferred from homology"/>
<comment type="pathway">
    <text evidence="3">Glycan metabolism; heparin biosynthesis.</text>
</comment>
<evidence type="ECO:0000256" key="7">
    <source>
        <dbReference type="ARBA" id="ARBA00022692"/>
    </source>
</evidence>
<evidence type="ECO:0000256" key="10">
    <source>
        <dbReference type="ARBA" id="ARBA00023136"/>
    </source>
</evidence>
<keyword evidence="17" id="KW-1185">Reference proteome</keyword>
<keyword evidence="11" id="KW-0413">Isomerase</keyword>
<reference evidence="16" key="1">
    <citation type="submission" date="2021-03" db="EMBL/GenBank/DDBJ databases">
        <authorList>
            <person name="Tran Van P."/>
        </authorList>
    </citation>
    <scope>NUCLEOTIDE SEQUENCE</scope>
</reference>